<name>A0A4R7BE37_9NEIS</name>
<evidence type="ECO:0000313" key="1">
    <source>
        <dbReference type="EMBL" id="TDR81927.1"/>
    </source>
</evidence>
<comment type="caution">
    <text evidence="1">The sequence shown here is derived from an EMBL/GenBank/DDBJ whole genome shotgun (WGS) entry which is preliminary data.</text>
</comment>
<evidence type="ECO:0000313" key="2">
    <source>
        <dbReference type="Proteomes" id="UP000295611"/>
    </source>
</evidence>
<protein>
    <submittedName>
        <fullName evidence="1">Uncharacterized protein</fullName>
    </submittedName>
</protein>
<organism evidence="1 2">
    <name type="scientific">Paludibacterium purpuratum</name>
    <dbReference type="NCBI Taxonomy" id="1144873"/>
    <lineage>
        <taxon>Bacteria</taxon>
        <taxon>Pseudomonadati</taxon>
        <taxon>Pseudomonadota</taxon>
        <taxon>Betaproteobacteria</taxon>
        <taxon>Neisseriales</taxon>
        <taxon>Chromobacteriaceae</taxon>
        <taxon>Paludibacterium</taxon>
    </lineage>
</organism>
<dbReference type="EMBL" id="SNZP01000002">
    <property type="protein sequence ID" value="TDR81927.1"/>
    <property type="molecule type" value="Genomic_DNA"/>
</dbReference>
<reference evidence="1 2" key="1">
    <citation type="submission" date="2019-03" db="EMBL/GenBank/DDBJ databases">
        <title>Genomic Encyclopedia of Type Strains, Phase III (KMG-III): the genomes of soil and plant-associated and newly described type strains.</title>
        <authorList>
            <person name="Whitman W."/>
        </authorList>
    </citation>
    <scope>NUCLEOTIDE SEQUENCE [LARGE SCALE GENOMIC DNA]</scope>
    <source>
        <strain evidence="1 2">CECT 8976</strain>
    </source>
</reference>
<proteinExistence type="predicted"/>
<sequence>MTDFAKATFTTAPTPLTLTVAPVIVGSNTVQLQLQPLPTFTIHYAPDGSGWQQFNAGLLEHVANIVIGAVTPFITNTIQTKAQDELNANASFTVPPIPVSFEGISLTLTPTNLNLSTSDADHVLITANVAIN</sequence>
<keyword evidence="2" id="KW-1185">Reference proteome</keyword>
<gene>
    <name evidence="1" type="ORF">DFP86_10237</name>
</gene>
<dbReference type="OrthoDB" id="9858941at2"/>
<dbReference type="RefSeq" id="WP_133678372.1">
    <property type="nucleotide sequence ID" value="NZ_SNZP01000002.1"/>
</dbReference>
<dbReference type="AlphaFoldDB" id="A0A4R7BE37"/>
<accession>A0A4R7BE37</accession>
<dbReference type="Proteomes" id="UP000295611">
    <property type="component" value="Unassembled WGS sequence"/>
</dbReference>